<feature type="region of interest" description="Disordered" evidence="1">
    <location>
        <begin position="202"/>
        <end position="253"/>
    </location>
</feature>
<dbReference type="InterPro" id="IPR002035">
    <property type="entry name" value="VWF_A"/>
</dbReference>
<protein>
    <submittedName>
        <fullName evidence="4">VWA domain-containing protein</fullName>
    </submittedName>
</protein>
<evidence type="ECO:0000313" key="4">
    <source>
        <dbReference type="EMBL" id="MBM5457227.1"/>
    </source>
</evidence>
<dbReference type="RefSeq" id="WP_203481076.1">
    <property type="nucleotide sequence ID" value="NZ_JACOPV010000004.1"/>
</dbReference>
<evidence type="ECO:0000259" key="3">
    <source>
        <dbReference type="PROSITE" id="PS50234"/>
    </source>
</evidence>
<feature type="compositionally biased region" description="Pro residues" evidence="1">
    <location>
        <begin position="205"/>
        <end position="215"/>
    </location>
</feature>
<accession>A0ABS2BUC5</accession>
<comment type="caution">
    <text evidence="4">The sequence shown here is derived from an EMBL/GenBank/DDBJ whole genome shotgun (WGS) entry which is preliminary data.</text>
</comment>
<evidence type="ECO:0000313" key="5">
    <source>
        <dbReference type="Proteomes" id="UP000745663"/>
    </source>
</evidence>
<keyword evidence="2" id="KW-1133">Transmembrane helix</keyword>
<keyword evidence="5" id="KW-1185">Reference proteome</keyword>
<feature type="transmembrane region" description="Helical" evidence="2">
    <location>
        <begin position="149"/>
        <end position="172"/>
    </location>
</feature>
<evidence type="ECO:0000256" key="1">
    <source>
        <dbReference type="SAM" id="MobiDB-lite"/>
    </source>
</evidence>
<feature type="domain" description="VWFA" evidence="3">
    <location>
        <begin position="260"/>
        <end position="461"/>
    </location>
</feature>
<dbReference type="PROSITE" id="PS50234">
    <property type="entry name" value="VWFA"/>
    <property type="match status" value="1"/>
</dbReference>
<keyword evidence="2" id="KW-0812">Transmembrane</keyword>
<gene>
    <name evidence="4" type="ORF">H8F21_06535</name>
</gene>
<dbReference type="Gene3D" id="3.40.50.410">
    <property type="entry name" value="von Willebrand factor, type A domain"/>
    <property type="match status" value="1"/>
</dbReference>
<proteinExistence type="predicted"/>
<dbReference type="InterPro" id="IPR036465">
    <property type="entry name" value="vWFA_dom_sf"/>
</dbReference>
<evidence type="ECO:0000256" key="2">
    <source>
        <dbReference type="SAM" id="Phobius"/>
    </source>
</evidence>
<dbReference type="Proteomes" id="UP000745663">
    <property type="component" value="Unassembled WGS sequence"/>
</dbReference>
<reference evidence="4 5" key="1">
    <citation type="submission" date="2020-08" db="EMBL/GenBank/DDBJ databases">
        <title>Description of novel Pseudomonas species.</title>
        <authorList>
            <person name="Duman M."/>
            <person name="Mulet M."/>
            <person name="Altun S."/>
            <person name="Saticioglu I.B."/>
            <person name="Lalucat J."/>
            <person name="Garcia-Valdes E."/>
        </authorList>
    </citation>
    <scope>NUCLEOTIDE SEQUENCE [LARGE SCALE GENOMIC DNA]</scope>
    <source>
        <strain evidence="4 5">P66</strain>
    </source>
</reference>
<dbReference type="SUPFAM" id="SSF53300">
    <property type="entry name" value="vWA-like"/>
    <property type="match status" value="1"/>
</dbReference>
<dbReference type="SMART" id="SM00327">
    <property type="entry name" value="VWA"/>
    <property type="match status" value="1"/>
</dbReference>
<name>A0ABS2BUC5_9PSED</name>
<dbReference type="EMBL" id="JACOPV010000004">
    <property type="protein sequence ID" value="MBM5457227.1"/>
    <property type="molecule type" value="Genomic_DNA"/>
</dbReference>
<sequence>MQRVTRDAGPDHSGLADLVQTVAIISKHFPPSVAQLYARPRAGNDGVREWWTELEGQPRLYRELNAEQQSALLGVYEQRQDAIGQLAAELEQRGQTGDASALRRLIGPANLDNLYSVNGYPLLVRWDTPVVVATPPPPVAPAAKPRRRWIFWLPWFLLPLLALLAILAALWFGCPYLRQWFGQTPQPNAVEQPVISSETAITPAPELPLPTPEPEPVPEPEPEPPVAPEPPPVAKPKQAEASAPPKPPVCRKYTKNQPPELAVVFDTSGSMNLSVDASLNDEMWFFRNLDNPFADPAIFARITQPPVRMDVAKQSLTQMVKDLHPAIDMRLVTFNGCRTPVDHGVFGKAQRPALIRGIQGLKADDGTALSASLEMAASSMNGRDRDGVIVMFADGEDGCGRNICEVAQRIAQDQPRLKVNLINISTNSLADCVAQRTGGQVYSVNNASQLDIALEQASQEVSANTNCE</sequence>
<feature type="compositionally biased region" description="Pro residues" evidence="1">
    <location>
        <begin position="223"/>
        <end position="234"/>
    </location>
</feature>
<keyword evidence="2" id="KW-0472">Membrane</keyword>
<organism evidence="4 5">
    <name type="scientific">Pseudomonas arcuscaelestis</name>
    <dbReference type="NCBI Taxonomy" id="2710591"/>
    <lineage>
        <taxon>Bacteria</taxon>
        <taxon>Pseudomonadati</taxon>
        <taxon>Pseudomonadota</taxon>
        <taxon>Gammaproteobacteria</taxon>
        <taxon>Pseudomonadales</taxon>
        <taxon>Pseudomonadaceae</taxon>
        <taxon>Pseudomonas</taxon>
    </lineage>
</organism>